<name>A0A6N4ULN8_9MYCO</name>
<evidence type="ECO:0000313" key="1">
    <source>
        <dbReference type="EMBL" id="BBX25329.1"/>
    </source>
</evidence>
<keyword evidence="2" id="KW-1185">Reference proteome</keyword>
<accession>A0A6N4ULN8</accession>
<gene>
    <name evidence="1" type="ORF">MALV_04540</name>
</gene>
<evidence type="ECO:0000313" key="2">
    <source>
        <dbReference type="Proteomes" id="UP000466906"/>
    </source>
</evidence>
<reference evidence="1 2" key="1">
    <citation type="journal article" date="2019" name="Emerg. Microbes Infect.">
        <title>Comprehensive subspecies identification of 175 nontuberculous mycobacteria species based on 7547 genomic profiles.</title>
        <authorList>
            <person name="Matsumoto Y."/>
            <person name="Kinjo T."/>
            <person name="Motooka D."/>
            <person name="Nabeya D."/>
            <person name="Jung N."/>
            <person name="Uechi K."/>
            <person name="Horii T."/>
            <person name="Iida T."/>
            <person name="Fujita J."/>
            <person name="Nakamura S."/>
        </authorList>
    </citation>
    <scope>NUCLEOTIDE SEQUENCE [LARGE SCALE GENOMIC DNA]</scope>
    <source>
        <strain evidence="1 2">JCM 12272</strain>
    </source>
</reference>
<sequence length="272" mass="29188">MRRSEIAGWDVSYLDDAATRWRAAADESDRLFSQYRQTVGDADWTGTGRDAAYDHVSSDARVVQTQGEVQRAAATIAQDSATDQRNAVQKTVDAIAEAEGAGFQVSEDLKVRDTRRIDVATMSARYTACREHAENIQWNADQLAQADSLVGQRLQEKAVELDGIGFSGPTVQAASWGGFKQDGGDPDPWEPPVIKTEQTPSQPTVIDASPPEMFPTCDNIDVWNNIGQTLAGTTGVAIGIAGMPFTLGGTFPVILSGGALVANSLNEMRHCG</sequence>
<dbReference type="AlphaFoldDB" id="A0A6N4ULN8"/>
<evidence type="ECO:0008006" key="3">
    <source>
        <dbReference type="Google" id="ProtNLM"/>
    </source>
</evidence>
<dbReference type="EMBL" id="AP022565">
    <property type="protein sequence ID" value="BBX25329.1"/>
    <property type="molecule type" value="Genomic_DNA"/>
</dbReference>
<protein>
    <recommendedName>
        <fullName evidence="3">ESX-1 secretion-associated protein EspA/EspE-like domain-containing protein</fullName>
    </recommendedName>
</protein>
<proteinExistence type="predicted"/>
<dbReference type="Proteomes" id="UP000466906">
    <property type="component" value="Chromosome"/>
</dbReference>
<organism evidence="1 2">
    <name type="scientific">Mycolicibacterium alvei</name>
    <dbReference type="NCBI Taxonomy" id="67081"/>
    <lineage>
        <taxon>Bacteria</taxon>
        <taxon>Bacillati</taxon>
        <taxon>Actinomycetota</taxon>
        <taxon>Actinomycetes</taxon>
        <taxon>Mycobacteriales</taxon>
        <taxon>Mycobacteriaceae</taxon>
        <taxon>Mycolicibacterium</taxon>
    </lineage>
</organism>
<dbReference type="KEGG" id="malv:MALV_04540"/>